<name>A0A7R8ZVE9_9CRUS</name>
<dbReference type="InterPro" id="IPR011257">
    <property type="entry name" value="DNA_glycosylase"/>
</dbReference>
<evidence type="ECO:0000256" key="1">
    <source>
        <dbReference type="PIRSR" id="PIRSR605019-1"/>
    </source>
</evidence>
<dbReference type="EMBL" id="OB694372">
    <property type="protein sequence ID" value="CAD7237982.1"/>
    <property type="molecule type" value="Genomic_DNA"/>
</dbReference>
<protein>
    <submittedName>
        <fullName evidence="2">Uncharacterized protein</fullName>
    </submittedName>
</protein>
<dbReference type="PANTHER" id="PTHR30037:SF4">
    <property type="entry name" value="DNA-3-METHYLADENINE GLYCOSYLASE I"/>
    <property type="match status" value="1"/>
</dbReference>
<dbReference type="Pfam" id="PF03352">
    <property type="entry name" value="Adenine_glyco"/>
    <property type="match status" value="1"/>
</dbReference>
<sequence length="193" mass="22312">MLQVSKDGKKRCFGGEPGKAFYAEYHDQQWGRPEHNDQVLFEMLILEGAQAGLSWETILKKRSGYQQAFHYFDPVKVAAMTDDDLEERLLNPAIVRNRLKVFAARKNAIVFLEIQQEFGSFDRYLWRYVGGEPIINHWERFEDVPVTTEISDALSKDLKKRGMTFVGSTIMYAYMQSVGMVDDHLADCWCRTG</sequence>
<dbReference type="GO" id="GO:0008725">
    <property type="term" value="F:DNA-3-methyladenine glycosylase activity"/>
    <property type="evidence" value="ECO:0007669"/>
    <property type="project" value="InterPro"/>
</dbReference>
<evidence type="ECO:0000313" key="2">
    <source>
        <dbReference type="EMBL" id="CAD7237982.1"/>
    </source>
</evidence>
<feature type="binding site" evidence="1">
    <location>
        <position position="26"/>
    </location>
    <ligand>
        <name>Zn(2+)</name>
        <dbReference type="ChEBI" id="CHEBI:29105"/>
    </ligand>
</feature>
<dbReference type="InterPro" id="IPR052891">
    <property type="entry name" value="DNA-3mA_glycosylase"/>
</dbReference>
<gene>
    <name evidence="2" type="ORF">CTOB1V02_LOCUS15797</name>
</gene>
<dbReference type="OrthoDB" id="3941538at2759"/>
<reference evidence="2" key="1">
    <citation type="submission" date="2020-11" db="EMBL/GenBank/DDBJ databases">
        <authorList>
            <person name="Tran Van P."/>
        </authorList>
    </citation>
    <scope>NUCLEOTIDE SEQUENCE</scope>
</reference>
<organism evidence="2">
    <name type="scientific">Cyprideis torosa</name>
    <dbReference type="NCBI Taxonomy" id="163714"/>
    <lineage>
        <taxon>Eukaryota</taxon>
        <taxon>Metazoa</taxon>
        <taxon>Ecdysozoa</taxon>
        <taxon>Arthropoda</taxon>
        <taxon>Crustacea</taxon>
        <taxon>Oligostraca</taxon>
        <taxon>Ostracoda</taxon>
        <taxon>Podocopa</taxon>
        <taxon>Podocopida</taxon>
        <taxon>Cytherocopina</taxon>
        <taxon>Cytheroidea</taxon>
        <taxon>Cytherideidae</taxon>
        <taxon>Cyprideis</taxon>
    </lineage>
</organism>
<dbReference type="GO" id="GO:0006284">
    <property type="term" value="P:base-excision repair"/>
    <property type="evidence" value="ECO:0007669"/>
    <property type="project" value="InterPro"/>
</dbReference>
<proteinExistence type="predicted"/>
<dbReference type="SUPFAM" id="SSF48150">
    <property type="entry name" value="DNA-glycosylase"/>
    <property type="match status" value="1"/>
</dbReference>
<feature type="binding site" evidence="1">
    <location>
        <position position="188"/>
    </location>
    <ligand>
        <name>Zn(2+)</name>
        <dbReference type="ChEBI" id="CHEBI:29105"/>
    </ligand>
</feature>
<dbReference type="InterPro" id="IPR005019">
    <property type="entry name" value="Adenine_glyco"/>
</dbReference>
<dbReference type="PANTHER" id="PTHR30037">
    <property type="entry name" value="DNA-3-METHYLADENINE GLYCOSYLASE 1"/>
    <property type="match status" value="1"/>
</dbReference>
<dbReference type="AlphaFoldDB" id="A0A7R8ZVE9"/>
<feature type="binding site" evidence="1">
    <location>
        <position position="184"/>
    </location>
    <ligand>
        <name>Zn(2+)</name>
        <dbReference type="ChEBI" id="CHEBI:29105"/>
    </ligand>
</feature>
<accession>A0A7R8ZVE9</accession>
<feature type="binding site" evidence="1">
    <location>
        <position position="12"/>
    </location>
    <ligand>
        <name>Zn(2+)</name>
        <dbReference type="ChEBI" id="CHEBI:29105"/>
    </ligand>
</feature>
<dbReference type="GO" id="GO:0046872">
    <property type="term" value="F:metal ion binding"/>
    <property type="evidence" value="ECO:0007669"/>
    <property type="project" value="UniProtKB-KW"/>
</dbReference>
<keyword evidence="1" id="KW-0479">Metal-binding</keyword>
<dbReference type="Gene3D" id="1.10.340.30">
    <property type="entry name" value="Hypothetical protein, domain 2"/>
    <property type="match status" value="1"/>
</dbReference>
<keyword evidence="1" id="KW-0862">Zinc</keyword>